<dbReference type="PANTHER" id="PTHR10695:SF46">
    <property type="entry name" value="BIFUNCTIONAL COENZYME A SYNTHASE-RELATED"/>
    <property type="match status" value="1"/>
</dbReference>
<reference evidence="7" key="2">
    <citation type="journal article" date="2021" name="PeerJ">
        <title>Extensive microbial diversity within the chicken gut microbiome revealed by metagenomics and culture.</title>
        <authorList>
            <person name="Gilroy R."/>
            <person name="Ravi A."/>
            <person name="Getino M."/>
            <person name="Pursley I."/>
            <person name="Horton D.L."/>
            <person name="Alikhan N.F."/>
            <person name="Baker D."/>
            <person name="Gharbi K."/>
            <person name="Hall N."/>
            <person name="Watson M."/>
            <person name="Adriaenssens E.M."/>
            <person name="Foster-Nyarko E."/>
            <person name="Jarju S."/>
            <person name="Secka A."/>
            <person name="Antonio M."/>
            <person name="Oren A."/>
            <person name="Chaudhuri R.R."/>
            <person name="La Ragione R."/>
            <person name="Hildebrand F."/>
            <person name="Pallen M.J."/>
        </authorList>
    </citation>
    <scope>NUCLEOTIDE SEQUENCE</scope>
    <source>
        <strain evidence="7">11167</strain>
    </source>
</reference>
<feature type="binding site" evidence="5">
    <location>
        <begin position="10"/>
        <end position="15"/>
    </location>
    <ligand>
        <name>ATP</name>
        <dbReference type="ChEBI" id="CHEBI:30616"/>
    </ligand>
</feature>
<dbReference type="Pfam" id="PF01121">
    <property type="entry name" value="CoaE"/>
    <property type="match status" value="1"/>
</dbReference>
<dbReference type="Proteomes" id="UP000823633">
    <property type="component" value="Unassembled WGS sequence"/>
</dbReference>
<dbReference type="PROSITE" id="PS51219">
    <property type="entry name" value="DPCK"/>
    <property type="match status" value="1"/>
</dbReference>
<dbReference type="PANTHER" id="PTHR10695">
    <property type="entry name" value="DEPHOSPHO-COA KINASE-RELATED"/>
    <property type="match status" value="1"/>
</dbReference>
<organism evidence="7 8">
    <name type="scientific">Candidatus Aphodenecus pullistercoris</name>
    <dbReference type="NCBI Taxonomy" id="2840669"/>
    <lineage>
        <taxon>Bacteria</taxon>
        <taxon>Pseudomonadati</taxon>
        <taxon>Spirochaetota</taxon>
        <taxon>Spirochaetia</taxon>
        <taxon>Spirochaetales</taxon>
        <taxon>Candidatus Aphodenecus</taxon>
    </lineage>
</organism>
<comment type="subcellular location">
    <subcellularLocation>
        <location evidence="5">Cytoplasm</location>
    </subcellularLocation>
</comment>
<gene>
    <name evidence="5 7" type="primary">coaE</name>
    <name evidence="7" type="ORF">IAC42_04640</name>
</gene>
<dbReference type="GO" id="GO:0005737">
    <property type="term" value="C:cytoplasm"/>
    <property type="evidence" value="ECO:0007669"/>
    <property type="project" value="UniProtKB-SubCell"/>
</dbReference>
<dbReference type="EMBL" id="JADIMU010000029">
    <property type="protein sequence ID" value="MBO8443028.1"/>
    <property type="molecule type" value="Genomic_DNA"/>
</dbReference>
<dbReference type="Gene3D" id="3.40.50.300">
    <property type="entry name" value="P-loop containing nucleotide triphosphate hydrolases"/>
    <property type="match status" value="1"/>
</dbReference>
<protein>
    <recommendedName>
        <fullName evidence="5 6">Dephospho-CoA kinase</fullName>
        <ecNumber evidence="5 6">2.7.1.24</ecNumber>
    </recommendedName>
    <alternativeName>
        <fullName evidence="5">Dephosphocoenzyme A kinase</fullName>
    </alternativeName>
</protein>
<dbReference type="EC" id="2.7.1.24" evidence="5 6"/>
<sequence length="197" mass="21873">MVIGLTGKSCSGKDVAASYFAAKGLAVVDVDKLGHEALVANHDLLVETFGKGIEKADGTIDRKALGAIVFSDASQLARLDGISHPWMRSQVVDFIGRHEVSIINCALLERMRLVELCDEVLFFLSPLEQRIERAMERDGTTREAFLRREASQQDIGQEIFSSGRRIITIMNDSTKAHLSRQLDFYYDTLVGRGYVHG</sequence>
<proteinExistence type="inferred from homology"/>
<comment type="caution">
    <text evidence="7">The sequence shown here is derived from an EMBL/GenBank/DDBJ whole genome shotgun (WGS) entry which is preliminary data.</text>
</comment>
<evidence type="ECO:0000256" key="6">
    <source>
        <dbReference type="NCBIfam" id="TIGR00152"/>
    </source>
</evidence>
<dbReference type="CDD" id="cd02022">
    <property type="entry name" value="DPCK"/>
    <property type="match status" value="1"/>
</dbReference>
<keyword evidence="3 5" id="KW-0067">ATP-binding</keyword>
<dbReference type="InterPro" id="IPR001977">
    <property type="entry name" value="Depp_CoAkinase"/>
</dbReference>
<evidence type="ECO:0000313" key="7">
    <source>
        <dbReference type="EMBL" id="MBO8443028.1"/>
    </source>
</evidence>
<dbReference type="InterPro" id="IPR027417">
    <property type="entry name" value="P-loop_NTPase"/>
</dbReference>
<evidence type="ECO:0000256" key="4">
    <source>
        <dbReference type="ARBA" id="ARBA00022993"/>
    </source>
</evidence>
<comment type="similarity">
    <text evidence="1 5">Belongs to the CoaE family.</text>
</comment>
<dbReference type="GO" id="GO:0015937">
    <property type="term" value="P:coenzyme A biosynthetic process"/>
    <property type="evidence" value="ECO:0007669"/>
    <property type="project" value="UniProtKB-UniRule"/>
</dbReference>
<keyword evidence="5" id="KW-0963">Cytoplasm</keyword>
<reference evidence="7" key="1">
    <citation type="submission" date="2020-10" db="EMBL/GenBank/DDBJ databases">
        <authorList>
            <person name="Gilroy R."/>
        </authorList>
    </citation>
    <scope>NUCLEOTIDE SEQUENCE</scope>
    <source>
        <strain evidence="7">11167</strain>
    </source>
</reference>
<dbReference type="SUPFAM" id="SSF52540">
    <property type="entry name" value="P-loop containing nucleoside triphosphate hydrolases"/>
    <property type="match status" value="1"/>
</dbReference>
<comment type="pathway">
    <text evidence="5">Cofactor biosynthesis; coenzyme A biosynthesis; CoA from (R)-pantothenate: step 5/5.</text>
</comment>
<name>A0A9D9HAR8_9SPIR</name>
<keyword evidence="5 7" id="KW-0418">Kinase</keyword>
<keyword evidence="4 5" id="KW-0173">Coenzyme A biosynthesis</keyword>
<dbReference type="GO" id="GO:0004140">
    <property type="term" value="F:dephospho-CoA kinase activity"/>
    <property type="evidence" value="ECO:0007669"/>
    <property type="project" value="UniProtKB-UniRule"/>
</dbReference>
<evidence type="ECO:0000313" key="8">
    <source>
        <dbReference type="Proteomes" id="UP000823633"/>
    </source>
</evidence>
<comment type="catalytic activity">
    <reaction evidence="5">
        <text>3'-dephospho-CoA + ATP = ADP + CoA + H(+)</text>
        <dbReference type="Rhea" id="RHEA:18245"/>
        <dbReference type="ChEBI" id="CHEBI:15378"/>
        <dbReference type="ChEBI" id="CHEBI:30616"/>
        <dbReference type="ChEBI" id="CHEBI:57287"/>
        <dbReference type="ChEBI" id="CHEBI:57328"/>
        <dbReference type="ChEBI" id="CHEBI:456216"/>
        <dbReference type="EC" id="2.7.1.24"/>
    </reaction>
</comment>
<evidence type="ECO:0000256" key="2">
    <source>
        <dbReference type="ARBA" id="ARBA00022741"/>
    </source>
</evidence>
<evidence type="ECO:0000256" key="1">
    <source>
        <dbReference type="ARBA" id="ARBA00009018"/>
    </source>
</evidence>
<keyword evidence="2 5" id="KW-0547">Nucleotide-binding</keyword>
<dbReference type="AlphaFoldDB" id="A0A9D9HAR8"/>
<comment type="function">
    <text evidence="5">Catalyzes the phosphorylation of the 3'-hydroxyl group of dephosphocoenzyme A to form coenzyme A.</text>
</comment>
<evidence type="ECO:0000256" key="3">
    <source>
        <dbReference type="ARBA" id="ARBA00022840"/>
    </source>
</evidence>
<dbReference type="HAMAP" id="MF_00376">
    <property type="entry name" value="Dephospho_CoA_kinase"/>
    <property type="match status" value="1"/>
</dbReference>
<dbReference type="NCBIfam" id="TIGR00152">
    <property type="entry name" value="dephospho-CoA kinase"/>
    <property type="match status" value="1"/>
</dbReference>
<dbReference type="GO" id="GO:0005524">
    <property type="term" value="F:ATP binding"/>
    <property type="evidence" value="ECO:0007669"/>
    <property type="project" value="UniProtKB-UniRule"/>
</dbReference>
<keyword evidence="5 7" id="KW-0808">Transferase</keyword>
<accession>A0A9D9HAR8</accession>
<evidence type="ECO:0000256" key="5">
    <source>
        <dbReference type="HAMAP-Rule" id="MF_00376"/>
    </source>
</evidence>